<organism evidence="1">
    <name type="scientific">marine metagenome</name>
    <dbReference type="NCBI Taxonomy" id="408172"/>
    <lineage>
        <taxon>unclassified sequences</taxon>
        <taxon>metagenomes</taxon>
        <taxon>ecological metagenomes</taxon>
    </lineage>
</organism>
<dbReference type="AlphaFoldDB" id="A0A382DP75"/>
<sequence>MNNRERLIEIMTERELDRIELAQLLSVKKKDIDQWLLSNESKEHKEVPDMAIELLHYKLDL</sequence>
<dbReference type="EMBL" id="UINC01040423">
    <property type="protein sequence ID" value="SVB40276.1"/>
    <property type="molecule type" value="Genomic_DNA"/>
</dbReference>
<evidence type="ECO:0008006" key="2">
    <source>
        <dbReference type="Google" id="ProtNLM"/>
    </source>
</evidence>
<name>A0A382DP75_9ZZZZ</name>
<reference evidence="1" key="1">
    <citation type="submission" date="2018-05" db="EMBL/GenBank/DDBJ databases">
        <authorList>
            <person name="Lanie J.A."/>
            <person name="Ng W.-L."/>
            <person name="Kazmierczak K.M."/>
            <person name="Andrzejewski T.M."/>
            <person name="Davidsen T.M."/>
            <person name="Wayne K.J."/>
            <person name="Tettelin H."/>
            <person name="Glass J.I."/>
            <person name="Rusch D."/>
            <person name="Podicherti R."/>
            <person name="Tsui H.-C.T."/>
            <person name="Winkler M.E."/>
        </authorList>
    </citation>
    <scope>NUCLEOTIDE SEQUENCE</scope>
</reference>
<evidence type="ECO:0000313" key="1">
    <source>
        <dbReference type="EMBL" id="SVB40276.1"/>
    </source>
</evidence>
<protein>
    <recommendedName>
        <fullName evidence="2">HTH cro/C1-type domain-containing protein</fullName>
    </recommendedName>
</protein>
<gene>
    <name evidence="1" type="ORF">METZ01_LOCUS193130</name>
</gene>
<accession>A0A382DP75</accession>
<proteinExistence type="predicted"/>